<feature type="domain" description="Gamma tubulin complex component C-terminal" evidence="6">
    <location>
        <begin position="707"/>
        <end position="922"/>
    </location>
</feature>
<evidence type="ECO:0000256" key="1">
    <source>
        <dbReference type="ARBA" id="ARBA00010337"/>
    </source>
</evidence>
<dbReference type="OrthoDB" id="66546at2759"/>
<sequence>VRNIIWTKLKMDETPVISLSSKALANILELIKMMTGLKNFNEVYLKYAQIINNLHDEYYEYPKQPEVEHYVKGLIEKYHVHGFPLEAKEFEMRVHRFINYSNINNRSKVSSNVVKWAIIGMIINMANNPCGSRNAFRKTNLDTVRIELEGKTAVLGDSWKTDLIQELLNIGRTSYYIKSDSETDYEDEADFRSLNVVSPQKIIVNGIKDRNNSLPSREYLKLVFSHENIARNLLLKRASQFWWLNKSETIAKDGQYSFYFNLKKYTNNKIFKIIDDNFIILECLKNNLTSSYILQYSLEEQSKLFGCMTISSSISPEVFNRWILTISPYIKKFNHLIQFICYLKGLKKVPYTLRAYAKGLECILEPIINKMGLIENRIKNCVGHDTLLSFEEEMYMHFQIISYVYSVHSKAVDSNWESIDNWKTSIKLISVLFWSIQTAFIDYQKLIVVTLFLYAFEPYVHMTELWIHAGQLVDENNEFIIHNYEGDSSIAFNIFFKDIHKYLKDCNLCVPPILEYLLHFLNNCDWKVFVASEMSNDAIALCEVPRGELYYKFLVEIKNSNTFWKNYINPLNEYDPSNWNKLPLLASACVRYKLQQSIKNMINIIFTTDNSTFDLTIPSSYEMVDMFLLVIQKAINNIGLVVRDIVLKKNKFVYHLKNLYNIIFMEDVNKSVQIDRVMEYKIERNSFLNNCFYSLLSDDHSSILSSNHSCNLSLNYKTEKHNFFGENDVFNDNFADELERITITYDVKFPLSLILTNEVIFYYNKIFRLLITAKQAVAMISQLPTKDLNKYNNSLDVKRMYFIRLWIMSTTYKLQTYFFSVASRYLGSKLFDSIKNVKNGLDAFEKVLEDHVSQAIRLCMLSGSMEKFSYESLALLWNACEQFTKLWMKSVTEDSIDVELMEKIEQEYVDSCWKLASSLDTYLLSEDDTSSILFEFCRDFMSSMPTKESADLDGSLIYKLSDSQNRYSFTYV</sequence>
<comment type="similarity">
    <text evidence="1 5">Belongs to the TUBGCP family.</text>
</comment>
<keyword evidence="3 5" id="KW-0493">Microtubule</keyword>
<reference evidence="7 8" key="1">
    <citation type="submission" date="2019-08" db="EMBL/GenBank/DDBJ databases">
        <title>Whole genome of Aphis craccivora.</title>
        <authorList>
            <person name="Voronova N.V."/>
            <person name="Shulinski R.S."/>
            <person name="Bandarenka Y.V."/>
            <person name="Zhorov D.G."/>
            <person name="Warner D."/>
        </authorList>
    </citation>
    <scope>NUCLEOTIDE SEQUENCE [LARGE SCALE GENOMIC DNA]</scope>
    <source>
        <strain evidence="7">180601</strain>
        <tissue evidence="7">Whole Body</tissue>
    </source>
</reference>
<keyword evidence="8" id="KW-1185">Reference proteome</keyword>
<protein>
    <recommendedName>
        <fullName evidence="5">Gamma-tubulin complex component</fullName>
    </recommendedName>
</protein>
<dbReference type="GO" id="GO:0005874">
    <property type="term" value="C:microtubule"/>
    <property type="evidence" value="ECO:0007669"/>
    <property type="project" value="UniProtKB-KW"/>
</dbReference>
<dbReference type="GO" id="GO:0031122">
    <property type="term" value="P:cytoplasmic microtubule organization"/>
    <property type="evidence" value="ECO:0007669"/>
    <property type="project" value="TreeGrafter"/>
</dbReference>
<evidence type="ECO:0000256" key="2">
    <source>
        <dbReference type="ARBA" id="ARBA00022490"/>
    </source>
</evidence>
<evidence type="ECO:0000256" key="4">
    <source>
        <dbReference type="ARBA" id="ARBA00023212"/>
    </source>
</evidence>
<keyword evidence="4 5" id="KW-0206">Cytoskeleton</keyword>
<dbReference type="GO" id="GO:0051321">
    <property type="term" value="P:meiotic cell cycle"/>
    <property type="evidence" value="ECO:0007669"/>
    <property type="project" value="TreeGrafter"/>
</dbReference>
<keyword evidence="2 5" id="KW-0963">Cytoplasm</keyword>
<dbReference type="InterPro" id="IPR007259">
    <property type="entry name" value="GCP"/>
</dbReference>
<evidence type="ECO:0000259" key="6">
    <source>
        <dbReference type="Pfam" id="PF04130"/>
    </source>
</evidence>
<feature type="non-terminal residue" evidence="7">
    <location>
        <position position="1"/>
    </location>
</feature>
<dbReference type="GO" id="GO:0051225">
    <property type="term" value="P:spindle assembly"/>
    <property type="evidence" value="ECO:0007669"/>
    <property type="project" value="TreeGrafter"/>
</dbReference>
<dbReference type="AlphaFoldDB" id="A0A6G0YH01"/>
<dbReference type="Gene3D" id="1.20.120.1900">
    <property type="entry name" value="Gamma-tubulin complex, C-terminal domain"/>
    <property type="match status" value="1"/>
</dbReference>
<dbReference type="GO" id="GO:0043015">
    <property type="term" value="F:gamma-tubulin binding"/>
    <property type="evidence" value="ECO:0007669"/>
    <property type="project" value="InterPro"/>
</dbReference>
<dbReference type="InterPro" id="IPR040457">
    <property type="entry name" value="GCP_C"/>
</dbReference>
<name>A0A6G0YH01_APHCR</name>
<evidence type="ECO:0000256" key="5">
    <source>
        <dbReference type="RuleBase" id="RU363050"/>
    </source>
</evidence>
<accession>A0A6G0YH01</accession>
<evidence type="ECO:0000256" key="3">
    <source>
        <dbReference type="ARBA" id="ARBA00022701"/>
    </source>
</evidence>
<dbReference type="GO" id="GO:0007020">
    <property type="term" value="P:microtubule nucleation"/>
    <property type="evidence" value="ECO:0007669"/>
    <property type="project" value="InterPro"/>
</dbReference>
<dbReference type="Pfam" id="PF04130">
    <property type="entry name" value="GCP_C_terminal"/>
    <property type="match status" value="1"/>
</dbReference>
<dbReference type="InterPro" id="IPR042241">
    <property type="entry name" value="GCP_C_sf"/>
</dbReference>
<proteinExistence type="inferred from homology"/>
<comment type="caution">
    <text evidence="7">The sequence shown here is derived from an EMBL/GenBank/DDBJ whole genome shotgun (WGS) entry which is preliminary data.</text>
</comment>
<dbReference type="EMBL" id="VUJU01004100">
    <property type="protein sequence ID" value="KAF0755565.1"/>
    <property type="molecule type" value="Genomic_DNA"/>
</dbReference>
<dbReference type="PANTHER" id="PTHR19302">
    <property type="entry name" value="GAMMA TUBULIN COMPLEX PROTEIN"/>
    <property type="match status" value="1"/>
</dbReference>
<evidence type="ECO:0000313" key="7">
    <source>
        <dbReference type="EMBL" id="KAF0755565.1"/>
    </source>
</evidence>
<dbReference type="GO" id="GO:0000922">
    <property type="term" value="C:spindle pole"/>
    <property type="evidence" value="ECO:0007669"/>
    <property type="project" value="InterPro"/>
</dbReference>
<dbReference type="GO" id="GO:0000930">
    <property type="term" value="C:gamma-tubulin complex"/>
    <property type="evidence" value="ECO:0007669"/>
    <property type="project" value="TreeGrafter"/>
</dbReference>
<organism evidence="7 8">
    <name type="scientific">Aphis craccivora</name>
    <name type="common">Cowpea aphid</name>
    <dbReference type="NCBI Taxonomy" id="307492"/>
    <lineage>
        <taxon>Eukaryota</taxon>
        <taxon>Metazoa</taxon>
        <taxon>Ecdysozoa</taxon>
        <taxon>Arthropoda</taxon>
        <taxon>Hexapoda</taxon>
        <taxon>Insecta</taxon>
        <taxon>Pterygota</taxon>
        <taxon>Neoptera</taxon>
        <taxon>Paraneoptera</taxon>
        <taxon>Hemiptera</taxon>
        <taxon>Sternorrhyncha</taxon>
        <taxon>Aphidomorpha</taxon>
        <taxon>Aphidoidea</taxon>
        <taxon>Aphididae</taxon>
        <taxon>Aphidini</taxon>
        <taxon>Aphis</taxon>
        <taxon>Aphis</taxon>
    </lineage>
</organism>
<dbReference type="GO" id="GO:0051011">
    <property type="term" value="F:microtubule minus-end binding"/>
    <property type="evidence" value="ECO:0007669"/>
    <property type="project" value="TreeGrafter"/>
</dbReference>
<evidence type="ECO:0000313" key="8">
    <source>
        <dbReference type="Proteomes" id="UP000478052"/>
    </source>
</evidence>
<gene>
    <name evidence="7" type="ORF">FWK35_00015315</name>
</gene>
<comment type="subcellular location">
    <subcellularLocation>
        <location evidence="5">Cytoplasm</location>
        <location evidence="5">Cytoskeleton</location>
        <location evidence="5">Microtubule organizing center</location>
    </subcellularLocation>
</comment>
<dbReference type="Proteomes" id="UP000478052">
    <property type="component" value="Unassembled WGS sequence"/>
</dbReference>
<dbReference type="GO" id="GO:0000278">
    <property type="term" value="P:mitotic cell cycle"/>
    <property type="evidence" value="ECO:0007669"/>
    <property type="project" value="TreeGrafter"/>
</dbReference>